<dbReference type="Gene3D" id="3.40.50.150">
    <property type="entry name" value="Vaccinia Virus protein VP39"/>
    <property type="match status" value="1"/>
</dbReference>
<keyword evidence="2" id="KW-1185">Reference proteome</keyword>
<evidence type="ECO:0000313" key="2">
    <source>
        <dbReference type="Proteomes" id="UP000607397"/>
    </source>
</evidence>
<dbReference type="GO" id="GO:0032259">
    <property type="term" value="P:methylation"/>
    <property type="evidence" value="ECO:0007669"/>
    <property type="project" value="UniProtKB-KW"/>
</dbReference>
<gene>
    <name evidence="1" type="ORF">GS597_00905</name>
</gene>
<dbReference type="Pfam" id="PF13578">
    <property type="entry name" value="Methyltransf_24"/>
    <property type="match status" value="1"/>
</dbReference>
<sequence>MAVLKRKSKQTYQALKKLAQKIPLVGSILSDREQLLRDCGFVPPGHFYSPIPSLAEIKQDEAKIFAAPSREILGIDLREQQQLELLQAFLPYYTELPFPAQPNSSTRYHFENESYSYADGILLYCMLRHLQPNRLIEVGSGFSSCVTLDTNELFLDQSVELTFIEPYPELLLSLMRESDQKKSRILPHRLQDVDVELFDSLECNDILFIDSTHVAKIHSDVNIVFFEILPRLKPGVYVHFHDIFFPFEYPKAWVYEGRAWNELYLLRAFLQYNSEFEIVLMNTFMEHFHTSFFAQHMPLCLKNRGGSIWIRRVMRDSV</sequence>
<accession>A0A8K1ZVW4</accession>
<dbReference type="EMBL" id="WVIC01000001">
    <property type="protein sequence ID" value="NCJ05098.1"/>
    <property type="molecule type" value="Genomic_DNA"/>
</dbReference>
<dbReference type="GO" id="GO:0008168">
    <property type="term" value="F:methyltransferase activity"/>
    <property type="evidence" value="ECO:0007669"/>
    <property type="project" value="UniProtKB-KW"/>
</dbReference>
<keyword evidence="1" id="KW-0808">Transferase</keyword>
<dbReference type="InterPro" id="IPR029063">
    <property type="entry name" value="SAM-dependent_MTases_sf"/>
</dbReference>
<dbReference type="Proteomes" id="UP000607397">
    <property type="component" value="Unassembled WGS sequence"/>
</dbReference>
<reference evidence="1" key="1">
    <citation type="submission" date="2019-12" db="EMBL/GenBank/DDBJ databases">
        <title>High-Quality draft genome sequences of three cyanobacteria isolated from the limestone walls of the Old Cathedral of Coimbra.</title>
        <authorList>
            <person name="Tiago I."/>
            <person name="Soares F."/>
            <person name="Portugal A."/>
        </authorList>
    </citation>
    <scope>NUCLEOTIDE SEQUENCE [LARGE SCALE GENOMIC DNA]</scope>
    <source>
        <strain evidence="1">C</strain>
    </source>
</reference>
<comment type="caution">
    <text evidence="1">The sequence shown here is derived from an EMBL/GenBank/DDBJ whole genome shotgun (WGS) entry which is preliminary data.</text>
</comment>
<organism evidence="1 2">
    <name type="scientific">Petrachloros mirabilis ULC683</name>
    <dbReference type="NCBI Taxonomy" id="2781853"/>
    <lineage>
        <taxon>Bacteria</taxon>
        <taxon>Bacillati</taxon>
        <taxon>Cyanobacteriota</taxon>
        <taxon>Cyanophyceae</taxon>
        <taxon>Synechococcales</taxon>
        <taxon>Petrachlorosaceae</taxon>
        <taxon>Petrachloros</taxon>
        <taxon>Petrachloros mirabilis</taxon>
    </lineage>
</organism>
<protein>
    <submittedName>
        <fullName evidence="1">Class I SAM-dependent methyltransferase</fullName>
    </submittedName>
</protein>
<dbReference type="AlphaFoldDB" id="A0A8K1ZVW4"/>
<name>A0A8K1ZVW4_9CYAN</name>
<proteinExistence type="predicted"/>
<keyword evidence="1" id="KW-0489">Methyltransferase</keyword>
<dbReference type="SUPFAM" id="SSF53335">
    <property type="entry name" value="S-adenosyl-L-methionine-dependent methyltransferases"/>
    <property type="match status" value="1"/>
</dbReference>
<evidence type="ECO:0000313" key="1">
    <source>
        <dbReference type="EMBL" id="NCJ05098.1"/>
    </source>
</evidence>